<dbReference type="EMBL" id="JABWRP010000011">
    <property type="protein sequence ID" value="MBC3471934.1"/>
    <property type="molecule type" value="Genomic_DNA"/>
</dbReference>
<organism evidence="4">
    <name type="scientific">Pseudomonas vlassakiae</name>
    <dbReference type="NCBI Taxonomy" id="485888"/>
    <lineage>
        <taxon>Bacteria</taxon>
        <taxon>Pseudomonadati</taxon>
        <taxon>Pseudomonadota</taxon>
        <taxon>Gammaproteobacteria</taxon>
        <taxon>Pseudomonadales</taxon>
        <taxon>Pseudomonadaceae</taxon>
        <taxon>Pseudomonas</taxon>
    </lineage>
</organism>
<dbReference type="InterPro" id="IPR012334">
    <property type="entry name" value="Pectin_lyas_fold"/>
</dbReference>
<dbReference type="Proteomes" id="UP000628137">
    <property type="component" value="Unassembled WGS sequence"/>
</dbReference>
<accession>A0A923GKW2</accession>
<dbReference type="Pfam" id="PF05860">
    <property type="entry name" value="TPS"/>
    <property type="match status" value="1"/>
</dbReference>
<dbReference type="SMART" id="SM00912">
    <property type="entry name" value="Haemagg_act"/>
    <property type="match status" value="1"/>
</dbReference>
<dbReference type="SUPFAM" id="SSF51126">
    <property type="entry name" value="Pectin lyase-like"/>
    <property type="match status" value="1"/>
</dbReference>
<protein>
    <submittedName>
        <fullName evidence="4">Hemagglutinin repeat-containing protein</fullName>
    </submittedName>
</protein>
<feature type="signal peptide" evidence="2">
    <location>
        <begin position="1"/>
        <end position="31"/>
    </location>
</feature>
<dbReference type="RefSeq" id="WP_186603239.1">
    <property type="nucleotide sequence ID" value="NZ_JABWRP020000005.1"/>
</dbReference>
<comment type="caution">
    <text evidence="4">The sequence shown here is derived from an EMBL/GenBank/DDBJ whole genome shotgun (WGS) entry which is preliminary data.</text>
</comment>
<dbReference type="Gene3D" id="2.160.20.10">
    <property type="entry name" value="Single-stranded right-handed beta-helix, Pectin lyase-like"/>
    <property type="match status" value="1"/>
</dbReference>
<reference evidence="4" key="2">
    <citation type="submission" date="2020-07" db="EMBL/GenBank/DDBJ databases">
        <authorList>
            <person name="Lood C."/>
            <person name="Girard L."/>
        </authorList>
    </citation>
    <scope>NUCLEOTIDE SEQUENCE</scope>
    <source>
        <strain evidence="4">RW4S2</strain>
    </source>
</reference>
<dbReference type="NCBIfam" id="TIGR01901">
    <property type="entry name" value="adhes_NPXG"/>
    <property type="match status" value="1"/>
</dbReference>
<sequence length="1509" mass="158535">MQILSPLPSDRPDTLRWAIFLALLGPTSALAQGGLEAVSGPAGTPIINNDHGVPVIDIVPPNASGLSHNQFLDYNVARAGVVLNNALQDGQSQLAGALAANPQFQGQAASTILNEVVSRNASLIEGPQEIFGRPADYILANPNGITLNGGSFINTTRAGFVVGTPELQDEQLRNFNTLNTAGTLQVLSDGQSNAEGALDLIAPKVDQQGLLMAKGDLNVIVGRNRIAHADGQVLEHLPGTPSSIDASLFGAMRAGRIRVVSTAEGAGVRMGPMDFRADHGIDVQSAGALTISGAGEQYATLNTKHGLLRLGAADDLALHNADGQAERIEIRAGNKLTLDGEARQALSKDKDNWSKKFVFITHETYDSERTTTQTSQQGTRLLGRDSVLLESGGDMQLVAADINVLEELTLASGGDLDIAGGLDSERIEETIRHRKHLWRGDRDTEQFKETAKPSELNANRMTLKASDTVKVRGSTLKSRSDMAINGRQVEVGTLALQDTNSESGYRGDLVSGTFFGDRKGNDTQGQTVAGSQVIAGGKLEVIADQVTIKGSTVNGTEDAVLYSTKGQLTIAADHASSTSTDHDSSSQVFGLFGNDNTRTSRNDQVLISDVSSSSNLRLASADEMRIQGAKVEAGQHLQVEAKGDVMIESSQALAESETHTRQRGLTASAKQTQGAKDGKRESHQYSAGLAYDVDDSTRKQSETTQVASELKGASVALNSGTHLQVNGSKVQASDGDLDVDASQVTLGATRNSRDSTITDTQSGGGLTVTGGIDRLGSLFEGHHNKAVLTERDSQAQRSELQASGNVKVNADELVTEAARVTAGDTLMVSAKRIDNRAVLDTHDREELRNEWSGSLGASVEYRDLTRPIERLVLGEEAARFQQASPEDAMVAPSVGADMTVEHLKRLENQRRGIAQVSELSGAKVEVKADTLDDQGTAWRANAGQLQIEAQTHTMRAAENTQEDSVQRLAYGGDLRIDTSSGSDLNARGAGKGGSLDKQTTAGTAVPGSLYGQQGIQVQLGSDGQYEGTRINGGEGEVVIHSEGNLSLPQANDRTEELTRQLDGNAWAKVGNRPGSTGFDGRGYLDHAQLQTVQTKAHVAQIDAKGEVRLSSAGDLSLEGTRIGSREAKVGDIRLHSDGVLQVKAGSDTQQANGGKLGGGLELAAKMGETKGGGIGGHFTHGTQDENARQAVDARFASAGKLTLSSAAREDIALHLEGLQAAAEQIALNASSGGMLIEASSNQEQRNNLEITAGAGFNMTAGTTDTRGLHGRAKVELDKRDNQTWNASNLRAETIDLQSRGDTRIEGASLEAGRITGAIDGDLRIASRKDSVDSLTVKGDARLSQEKNPQGYVNAATSLAGPLGGKVKEKAGSALSKADPGFSPTLSFQVSHVQRDSVGQQAVLKGSDGVELKVGGDAQLVGARLQSAKGAVALDASSVSRETLSGNDYRRDVSVDASNSPVDLGTAIAEMAKGKGAANGENALDLGLLRTSGHSRSEQWVSSVQGGKAE</sequence>
<evidence type="ECO:0000256" key="1">
    <source>
        <dbReference type="SAM" id="MobiDB-lite"/>
    </source>
</evidence>
<feature type="compositionally biased region" description="Polar residues" evidence="1">
    <location>
        <begin position="663"/>
        <end position="674"/>
    </location>
</feature>
<gene>
    <name evidence="5" type="ORF">HU738_008020</name>
    <name evidence="4" type="ORF">HU738_15345</name>
</gene>
<reference evidence="4 6" key="1">
    <citation type="journal article" date="2020" name="Microorganisms">
        <title>Reliable Identification of Environmental Pseudomonas Isolates Using the rpoD Gene.</title>
        <authorList>
            <consortium name="The Broad Institute Genome Sequencing Platform"/>
            <person name="Girard L."/>
            <person name="Lood C."/>
            <person name="Rokni-Zadeh H."/>
            <person name="van Noort V."/>
            <person name="Lavigne R."/>
            <person name="De Mot R."/>
        </authorList>
    </citation>
    <scope>NUCLEOTIDE SEQUENCE</scope>
    <source>
        <strain evidence="4 6">RW4S2</strain>
    </source>
</reference>
<dbReference type="InterPro" id="IPR011050">
    <property type="entry name" value="Pectin_lyase_fold/virulence"/>
</dbReference>
<evidence type="ECO:0000313" key="4">
    <source>
        <dbReference type="EMBL" id="MBC3471934.1"/>
    </source>
</evidence>
<name>A0A923GKW2_9PSED</name>
<evidence type="ECO:0000313" key="6">
    <source>
        <dbReference type="Proteomes" id="UP000628137"/>
    </source>
</evidence>
<keyword evidence="6" id="KW-1185">Reference proteome</keyword>
<feature type="region of interest" description="Disordered" evidence="1">
    <location>
        <begin position="976"/>
        <end position="1000"/>
    </location>
</feature>
<dbReference type="Pfam" id="PF13332">
    <property type="entry name" value="Fil_haemagg_2"/>
    <property type="match status" value="5"/>
</dbReference>
<evidence type="ECO:0000259" key="3">
    <source>
        <dbReference type="SMART" id="SM00912"/>
    </source>
</evidence>
<proteinExistence type="predicted"/>
<feature type="chain" id="PRO_5043310819" evidence="2">
    <location>
        <begin position="32"/>
        <end position="1509"/>
    </location>
</feature>
<dbReference type="GO" id="GO:0003824">
    <property type="term" value="F:catalytic activity"/>
    <property type="evidence" value="ECO:0007669"/>
    <property type="project" value="UniProtKB-ARBA"/>
</dbReference>
<dbReference type="InterPro" id="IPR025157">
    <property type="entry name" value="Hemagglutinin_rpt"/>
</dbReference>
<feature type="domain" description="Filamentous haemagglutinin FhaB/tRNA nuclease CdiA-like TPS" evidence="3">
    <location>
        <begin position="50"/>
        <end position="170"/>
    </location>
</feature>
<dbReference type="InterPro" id="IPR008638">
    <property type="entry name" value="FhaB/CdiA-like_TPS"/>
</dbReference>
<keyword evidence="2" id="KW-0732">Signal</keyword>
<evidence type="ECO:0000256" key="2">
    <source>
        <dbReference type="SAM" id="SignalP"/>
    </source>
</evidence>
<dbReference type="EMBL" id="JABWRP020000005">
    <property type="protein sequence ID" value="MBV4540998.1"/>
    <property type="molecule type" value="Genomic_DNA"/>
</dbReference>
<evidence type="ECO:0000313" key="5">
    <source>
        <dbReference type="EMBL" id="MBV4540998.1"/>
    </source>
</evidence>
<reference evidence="5" key="3">
    <citation type="submission" date="2021-06" db="EMBL/GenBank/DDBJ databases">
        <title>Updating the genus Pseudomonas: Description of 43 new species and partition of the Pseudomonas putida group.</title>
        <authorList>
            <person name="Girard L."/>
            <person name="Lood C."/>
            <person name="Vandamme P."/>
            <person name="Rokni-Zadeh H."/>
            <person name="Van Noort V."/>
            <person name="Hofte M."/>
            <person name="Lavigne R."/>
            <person name="De Mot R."/>
        </authorList>
    </citation>
    <scope>NUCLEOTIDE SEQUENCE</scope>
    <source>
        <strain evidence="5">RW4S2</strain>
    </source>
</reference>
<feature type="region of interest" description="Disordered" evidence="1">
    <location>
        <begin position="652"/>
        <end position="685"/>
    </location>
</feature>